<dbReference type="GO" id="GO:0042277">
    <property type="term" value="F:peptide binding"/>
    <property type="evidence" value="ECO:0007669"/>
    <property type="project" value="TreeGrafter"/>
</dbReference>
<evidence type="ECO:0000259" key="13">
    <source>
        <dbReference type="Pfam" id="PF01433"/>
    </source>
</evidence>
<evidence type="ECO:0000256" key="2">
    <source>
        <dbReference type="ARBA" id="ARBA00001947"/>
    </source>
</evidence>
<feature type="domain" description="Aminopeptidase N-like N-terminal" evidence="14">
    <location>
        <begin position="60"/>
        <end position="241"/>
    </location>
</feature>
<evidence type="ECO:0000256" key="5">
    <source>
        <dbReference type="ARBA" id="ARBA00015611"/>
    </source>
</evidence>
<evidence type="ECO:0000256" key="7">
    <source>
        <dbReference type="ARBA" id="ARBA00022670"/>
    </source>
</evidence>
<evidence type="ECO:0000313" key="17">
    <source>
        <dbReference type="Proteomes" id="UP000477386"/>
    </source>
</evidence>
<comment type="caution">
    <text evidence="16">The sequence shown here is derived from an EMBL/GenBank/DDBJ whole genome shotgun (WGS) entry which is preliminary data.</text>
</comment>
<dbReference type="SUPFAM" id="SSF63737">
    <property type="entry name" value="Leukotriene A4 hydrolase N-terminal domain"/>
    <property type="match status" value="1"/>
</dbReference>
<dbReference type="EMBL" id="JAAGNZ010000001">
    <property type="protein sequence ID" value="NEU66518.1"/>
    <property type="molecule type" value="Genomic_DNA"/>
</dbReference>
<feature type="chain" id="PRO_5026920323" description="Aminopeptidase N" evidence="12">
    <location>
        <begin position="18"/>
        <end position="675"/>
    </location>
</feature>
<evidence type="ECO:0000256" key="8">
    <source>
        <dbReference type="ARBA" id="ARBA00022723"/>
    </source>
</evidence>
<sequence length="675" mass="73574">MRSLYILFLLLPVIAKAQLDAASDGGAACQLSKVRYADRLAASPKARIAYAGDPTIDVTYYGLDLSLTHTPNYLRGAATITLKSTTTISSFFLDLNSTTATTGEGLRVDSVKAGAQKLSFQHAQNQLTINPAQTLTTGQAITLTVYYQGIPNSRNQGSFVFGKHEITNDPVIWSLSEPYGAPDWFPCKDSPGDKADSSAVSVTAPTQFVSVSNGLLTRTIDNPNGTRTYHWRNSYPIAQYLISIALTNYMRYDTPVSLTTGGVALDGVNLPIMHYIYPETLARVKGSLDQTPAILQLLTDRFGPYPFLREKYGHAQIGVNTGGMEHQTISSMEERALTPSVIAHELTHQWFGDKITCREWQHIWLNEGFASYAEAIYAESVDGQAGYQTAIADFMTPARLAVGSVYVQNITNTANIFSYNRTYAKGATVLHMLRGIVGDETFFAILRTYAASPTVAYKSAVTDDFQAIAEQVSGRKLDYFFQQWIYGQGYPVYKATASPINGAKTVAIRLEQQNAITTATNPASFTMPVQLQIQSAAGDTIVTVFNDQANQTFVVPTKGTVTGVLVDPNNLLLKTVESVILSPITALSEPAATTLRVYPNPTAETLTVDFSTRLAGPISLRLTNALGQQVRLLTESILRAGDYTRTLSIHGLAAGRYILTVDEQNGQTNRVVLIR</sequence>
<dbReference type="GO" id="GO:0008270">
    <property type="term" value="F:zinc ion binding"/>
    <property type="evidence" value="ECO:0007669"/>
    <property type="project" value="InterPro"/>
</dbReference>
<reference evidence="16 17" key="1">
    <citation type="submission" date="2020-02" db="EMBL/GenBank/DDBJ databases">
        <title>Draft genome sequence of two Spirosoma agri KCTC 52727 and Spirosoma terrae KCTC 52035.</title>
        <authorList>
            <person name="Rojas J."/>
            <person name="Ambika Manirajan B."/>
            <person name="Ratering S."/>
            <person name="Suarez C."/>
            <person name="Schnell S."/>
        </authorList>
    </citation>
    <scope>NUCLEOTIDE SEQUENCE [LARGE SCALE GENOMIC DNA]</scope>
    <source>
        <strain evidence="16 17">KCTC 52727</strain>
    </source>
</reference>
<comment type="catalytic activity">
    <reaction evidence="1">
        <text>Release of an N-terminal amino acid, Xaa-|-Yaa- from a peptide, amide or arylamide. Xaa is preferably Ala, but may be most amino acids including Pro (slow action). When a terminal hydrophobic residue is followed by a prolyl residue, the two may be released as an intact Xaa-Pro dipeptide.</text>
        <dbReference type="EC" id="3.4.11.2"/>
    </reaction>
</comment>
<dbReference type="InterPro" id="IPR042097">
    <property type="entry name" value="Aminopeptidase_N-like_N_sf"/>
</dbReference>
<feature type="signal peptide" evidence="12">
    <location>
        <begin position="1"/>
        <end position="17"/>
    </location>
</feature>
<dbReference type="InterPro" id="IPR001930">
    <property type="entry name" value="Peptidase_M1"/>
</dbReference>
<dbReference type="CDD" id="cd09603">
    <property type="entry name" value="M1_APN_like"/>
    <property type="match status" value="1"/>
</dbReference>
<evidence type="ECO:0000259" key="15">
    <source>
        <dbReference type="Pfam" id="PF18962"/>
    </source>
</evidence>
<evidence type="ECO:0000256" key="11">
    <source>
        <dbReference type="ARBA" id="ARBA00023049"/>
    </source>
</evidence>
<evidence type="ECO:0000256" key="6">
    <source>
        <dbReference type="ARBA" id="ARBA00022438"/>
    </source>
</evidence>
<evidence type="ECO:0000256" key="10">
    <source>
        <dbReference type="ARBA" id="ARBA00022833"/>
    </source>
</evidence>
<dbReference type="SUPFAM" id="SSF55486">
    <property type="entry name" value="Metalloproteases ('zincins'), catalytic domain"/>
    <property type="match status" value="1"/>
</dbReference>
<dbReference type="Pfam" id="PF17900">
    <property type="entry name" value="Peptidase_M1_N"/>
    <property type="match status" value="1"/>
</dbReference>
<dbReference type="InterPro" id="IPR014782">
    <property type="entry name" value="Peptidase_M1_dom"/>
</dbReference>
<gene>
    <name evidence="16" type="ORF">GK091_06480</name>
</gene>
<dbReference type="AlphaFoldDB" id="A0A6M0IEE1"/>
<dbReference type="NCBIfam" id="TIGR04183">
    <property type="entry name" value="Por_Secre_tail"/>
    <property type="match status" value="1"/>
</dbReference>
<dbReference type="RefSeq" id="WP_164035778.1">
    <property type="nucleotide sequence ID" value="NZ_JAAGNZ010000001.1"/>
</dbReference>
<accession>A0A6M0IEE1</accession>
<keyword evidence="7" id="KW-0645">Protease</keyword>
<keyword evidence="11" id="KW-0482">Metalloprotease</keyword>
<dbReference type="EC" id="3.4.11.2" evidence="4"/>
<keyword evidence="17" id="KW-1185">Reference proteome</keyword>
<name>A0A6M0IEE1_9BACT</name>
<dbReference type="GO" id="GO:0043171">
    <property type="term" value="P:peptide catabolic process"/>
    <property type="evidence" value="ECO:0007669"/>
    <property type="project" value="TreeGrafter"/>
</dbReference>
<comment type="similarity">
    <text evidence="3">Belongs to the peptidase M1 family.</text>
</comment>
<feature type="domain" description="Peptidase M1 membrane alanine aminopeptidase" evidence="13">
    <location>
        <begin position="328"/>
        <end position="484"/>
    </location>
</feature>
<dbReference type="Proteomes" id="UP000477386">
    <property type="component" value="Unassembled WGS sequence"/>
</dbReference>
<keyword evidence="12" id="KW-0732">Signal</keyword>
<dbReference type="GO" id="GO:0070006">
    <property type="term" value="F:metalloaminopeptidase activity"/>
    <property type="evidence" value="ECO:0007669"/>
    <property type="project" value="TreeGrafter"/>
</dbReference>
<keyword evidence="10" id="KW-0862">Zinc</keyword>
<dbReference type="InterPro" id="IPR050344">
    <property type="entry name" value="Peptidase_M1_aminopeptidases"/>
</dbReference>
<dbReference type="InterPro" id="IPR027268">
    <property type="entry name" value="Peptidase_M4/M1_CTD_sf"/>
</dbReference>
<evidence type="ECO:0000313" key="16">
    <source>
        <dbReference type="EMBL" id="NEU66518.1"/>
    </source>
</evidence>
<keyword evidence="6" id="KW-0031">Aminopeptidase</keyword>
<dbReference type="Pfam" id="PF01433">
    <property type="entry name" value="Peptidase_M1"/>
    <property type="match status" value="1"/>
</dbReference>
<dbReference type="InterPro" id="IPR045357">
    <property type="entry name" value="Aminopeptidase_N-like_N"/>
</dbReference>
<keyword evidence="8" id="KW-0479">Metal-binding</keyword>
<comment type="cofactor">
    <cofactor evidence="2">
        <name>Zn(2+)</name>
        <dbReference type="ChEBI" id="CHEBI:29105"/>
    </cofactor>
</comment>
<protein>
    <recommendedName>
        <fullName evidence="5">Aminopeptidase N</fullName>
        <ecNumber evidence="4">3.4.11.2</ecNumber>
    </recommendedName>
</protein>
<keyword evidence="9" id="KW-0378">Hydrolase</keyword>
<dbReference type="GO" id="GO:0005737">
    <property type="term" value="C:cytoplasm"/>
    <property type="evidence" value="ECO:0007669"/>
    <property type="project" value="TreeGrafter"/>
</dbReference>
<dbReference type="GO" id="GO:0006508">
    <property type="term" value="P:proteolysis"/>
    <property type="evidence" value="ECO:0007669"/>
    <property type="project" value="UniProtKB-KW"/>
</dbReference>
<evidence type="ECO:0000256" key="1">
    <source>
        <dbReference type="ARBA" id="ARBA00000098"/>
    </source>
</evidence>
<dbReference type="GO" id="GO:0016285">
    <property type="term" value="F:alanyl aminopeptidase activity"/>
    <property type="evidence" value="ECO:0007669"/>
    <property type="project" value="UniProtKB-EC"/>
</dbReference>
<evidence type="ECO:0000256" key="4">
    <source>
        <dbReference type="ARBA" id="ARBA00012564"/>
    </source>
</evidence>
<dbReference type="InterPro" id="IPR026444">
    <property type="entry name" value="Secre_tail"/>
</dbReference>
<feature type="domain" description="Secretion system C-terminal sorting" evidence="15">
    <location>
        <begin position="597"/>
        <end position="671"/>
    </location>
</feature>
<dbReference type="PRINTS" id="PR00756">
    <property type="entry name" value="ALADIPTASE"/>
</dbReference>
<dbReference type="GO" id="GO:0016020">
    <property type="term" value="C:membrane"/>
    <property type="evidence" value="ECO:0007669"/>
    <property type="project" value="TreeGrafter"/>
</dbReference>
<dbReference type="Gene3D" id="1.10.390.10">
    <property type="entry name" value="Neutral Protease Domain 2"/>
    <property type="match status" value="1"/>
</dbReference>
<dbReference type="PANTHER" id="PTHR11533:SF174">
    <property type="entry name" value="PUROMYCIN-SENSITIVE AMINOPEPTIDASE-RELATED"/>
    <property type="match status" value="1"/>
</dbReference>
<evidence type="ECO:0000256" key="12">
    <source>
        <dbReference type="SAM" id="SignalP"/>
    </source>
</evidence>
<dbReference type="Pfam" id="PF18962">
    <property type="entry name" value="Por_Secre_tail"/>
    <property type="match status" value="1"/>
</dbReference>
<evidence type="ECO:0000256" key="9">
    <source>
        <dbReference type="ARBA" id="ARBA00022801"/>
    </source>
</evidence>
<organism evidence="16 17">
    <name type="scientific">Spirosoma agri</name>
    <dbReference type="NCBI Taxonomy" id="1987381"/>
    <lineage>
        <taxon>Bacteria</taxon>
        <taxon>Pseudomonadati</taxon>
        <taxon>Bacteroidota</taxon>
        <taxon>Cytophagia</taxon>
        <taxon>Cytophagales</taxon>
        <taxon>Cytophagaceae</taxon>
        <taxon>Spirosoma</taxon>
    </lineage>
</organism>
<dbReference type="GO" id="GO:0005615">
    <property type="term" value="C:extracellular space"/>
    <property type="evidence" value="ECO:0007669"/>
    <property type="project" value="TreeGrafter"/>
</dbReference>
<dbReference type="PANTHER" id="PTHR11533">
    <property type="entry name" value="PROTEASE M1 ZINC METALLOPROTEASE"/>
    <property type="match status" value="1"/>
</dbReference>
<proteinExistence type="inferred from homology"/>
<evidence type="ECO:0000259" key="14">
    <source>
        <dbReference type="Pfam" id="PF17900"/>
    </source>
</evidence>
<evidence type="ECO:0000256" key="3">
    <source>
        <dbReference type="ARBA" id="ARBA00010136"/>
    </source>
</evidence>
<dbReference type="Gene3D" id="2.60.40.1730">
    <property type="entry name" value="tricorn interacting facor f3 domain"/>
    <property type="match status" value="1"/>
</dbReference>